<dbReference type="InParanoid" id="H3C7H8"/>
<dbReference type="SUPFAM" id="SSF47473">
    <property type="entry name" value="EF-hand"/>
    <property type="match status" value="1"/>
</dbReference>
<organism evidence="7 8">
    <name type="scientific">Tetraodon nigroviridis</name>
    <name type="common">Spotted green pufferfish</name>
    <name type="synonym">Chelonodon nigroviridis</name>
    <dbReference type="NCBI Taxonomy" id="99883"/>
    <lineage>
        <taxon>Eukaryota</taxon>
        <taxon>Metazoa</taxon>
        <taxon>Chordata</taxon>
        <taxon>Craniata</taxon>
        <taxon>Vertebrata</taxon>
        <taxon>Euteleostomi</taxon>
        <taxon>Actinopterygii</taxon>
        <taxon>Neopterygii</taxon>
        <taxon>Teleostei</taxon>
        <taxon>Neoteleostei</taxon>
        <taxon>Acanthomorphata</taxon>
        <taxon>Eupercaria</taxon>
        <taxon>Tetraodontiformes</taxon>
        <taxon>Tetradontoidea</taxon>
        <taxon>Tetraodontidae</taxon>
        <taxon>Tetraodon</taxon>
    </lineage>
</organism>
<evidence type="ECO:0000313" key="7">
    <source>
        <dbReference type="Ensembl" id="ENSTNIP00000004200.1"/>
    </source>
</evidence>
<feature type="signal peptide" evidence="5">
    <location>
        <begin position="1"/>
        <end position="21"/>
    </location>
</feature>
<reference evidence="7" key="2">
    <citation type="submission" date="2025-08" db="UniProtKB">
        <authorList>
            <consortium name="Ensembl"/>
        </authorList>
    </citation>
    <scope>IDENTIFICATION</scope>
</reference>
<dbReference type="Ensembl" id="ENSTNIT00000004334.1">
    <property type="protein sequence ID" value="ENSTNIP00000004200.1"/>
    <property type="gene ID" value="ENSTNIG00000001828.1"/>
</dbReference>
<dbReference type="GO" id="GO:0008270">
    <property type="term" value="F:zinc ion binding"/>
    <property type="evidence" value="ECO:0007669"/>
    <property type="project" value="UniProtKB-KW"/>
</dbReference>
<dbReference type="InterPro" id="IPR000433">
    <property type="entry name" value="Znf_ZZ"/>
</dbReference>
<accession>H3C7H8</accession>
<dbReference type="PROSITE" id="PS50135">
    <property type="entry name" value="ZF_ZZ_2"/>
    <property type="match status" value="1"/>
</dbReference>
<dbReference type="GO" id="GO:0005886">
    <property type="term" value="C:plasma membrane"/>
    <property type="evidence" value="ECO:0007669"/>
    <property type="project" value="TreeGrafter"/>
</dbReference>
<sequence>DPGGCLLVLSVKAMLATLCGGKLVDKLRYVFSQVSDSNGVLVQSKFDAFLREALKLPTAVYEGPSFGYAQASTRPCFPQQKRVTVNMFLDILEDPPQCLVWLPLIHRLASVEHVFHPTSCSYCRTNGMTGFRYRCLRCRGYQLCQNCFWRGNAGSHSNQHQMKEHSSWRLPHKLGRALGRTLGCVSSRDPPHPLYPEEPERTLNLANIVPSRPIRNVSETMSSSAPESSR</sequence>
<evidence type="ECO:0000259" key="6">
    <source>
        <dbReference type="PROSITE" id="PS50135"/>
    </source>
</evidence>
<dbReference type="AlphaFoldDB" id="H3C7H8"/>
<dbReference type="STRING" id="99883.ENSTNIP00000004200"/>
<name>H3C7H8_TETNG</name>
<evidence type="ECO:0000256" key="4">
    <source>
        <dbReference type="PROSITE-ProRule" id="PRU00228"/>
    </source>
</evidence>
<dbReference type="Pfam" id="PF00569">
    <property type="entry name" value="ZZ"/>
    <property type="match status" value="1"/>
</dbReference>
<dbReference type="InterPro" id="IPR015154">
    <property type="entry name" value="EF-hand_dom_typ2"/>
</dbReference>
<proteinExistence type="predicted"/>
<evidence type="ECO:0000256" key="5">
    <source>
        <dbReference type="SAM" id="SignalP"/>
    </source>
</evidence>
<keyword evidence="2 4" id="KW-0863">Zinc-finger</keyword>
<dbReference type="InterPro" id="IPR011992">
    <property type="entry name" value="EF-hand-dom_pair"/>
</dbReference>
<dbReference type="Gene3D" id="3.30.60.90">
    <property type="match status" value="1"/>
</dbReference>
<dbReference type="Gene3D" id="1.10.238.10">
    <property type="entry name" value="EF-hand"/>
    <property type="match status" value="1"/>
</dbReference>
<keyword evidence="8" id="KW-1185">Reference proteome</keyword>
<evidence type="ECO:0000256" key="3">
    <source>
        <dbReference type="ARBA" id="ARBA00022833"/>
    </source>
</evidence>
<dbReference type="InterPro" id="IPR043145">
    <property type="entry name" value="Znf_ZZ_sf"/>
</dbReference>
<dbReference type="PROSITE" id="PS01357">
    <property type="entry name" value="ZF_ZZ_1"/>
    <property type="match status" value="1"/>
</dbReference>
<dbReference type="PANTHER" id="PTHR12268">
    <property type="entry name" value="E3 UBIQUITIN-PROTEIN LIGASE KCMF1"/>
    <property type="match status" value="1"/>
</dbReference>
<feature type="domain" description="ZZ-type" evidence="6">
    <location>
        <begin position="115"/>
        <end position="170"/>
    </location>
</feature>
<feature type="chain" id="PRO_5003580733" evidence="5">
    <location>
        <begin position="22"/>
        <end position="230"/>
    </location>
</feature>
<dbReference type="Pfam" id="PF09069">
    <property type="entry name" value="EF-hand_3"/>
    <property type="match status" value="1"/>
</dbReference>
<evidence type="ECO:0000256" key="1">
    <source>
        <dbReference type="ARBA" id="ARBA00022723"/>
    </source>
</evidence>
<dbReference type="GO" id="GO:0099536">
    <property type="term" value="P:synaptic signaling"/>
    <property type="evidence" value="ECO:0007669"/>
    <property type="project" value="TreeGrafter"/>
</dbReference>
<dbReference type="Proteomes" id="UP000007303">
    <property type="component" value="Unassembled WGS sequence"/>
</dbReference>
<dbReference type="SUPFAM" id="SSF57850">
    <property type="entry name" value="RING/U-box"/>
    <property type="match status" value="1"/>
</dbReference>
<reference evidence="8" key="1">
    <citation type="journal article" date="2004" name="Nature">
        <title>Genome duplication in the teleost fish Tetraodon nigroviridis reveals the early vertebrate proto-karyotype.</title>
        <authorList>
            <person name="Jaillon O."/>
            <person name="Aury J.-M."/>
            <person name="Brunet F."/>
            <person name="Petit J.-L."/>
            <person name="Stange-Thomann N."/>
            <person name="Mauceli E."/>
            <person name="Bouneau L."/>
            <person name="Fischer C."/>
            <person name="Ozouf-Costaz C."/>
            <person name="Bernot A."/>
            <person name="Nicaud S."/>
            <person name="Jaffe D."/>
            <person name="Fisher S."/>
            <person name="Lutfalla G."/>
            <person name="Dossat C."/>
            <person name="Segurens B."/>
            <person name="Dasilva C."/>
            <person name="Salanoubat M."/>
            <person name="Levy M."/>
            <person name="Boudet N."/>
            <person name="Castellano S."/>
            <person name="Anthouard V."/>
            <person name="Jubin C."/>
            <person name="Castelli V."/>
            <person name="Katinka M."/>
            <person name="Vacherie B."/>
            <person name="Biemont C."/>
            <person name="Skalli Z."/>
            <person name="Cattolico L."/>
            <person name="Poulain J."/>
            <person name="De Berardinis V."/>
            <person name="Cruaud C."/>
            <person name="Duprat S."/>
            <person name="Brottier P."/>
            <person name="Coutanceau J.-P."/>
            <person name="Gouzy J."/>
            <person name="Parra G."/>
            <person name="Lardier G."/>
            <person name="Chapple C."/>
            <person name="McKernan K.J."/>
            <person name="McEwan P."/>
            <person name="Bosak S."/>
            <person name="Kellis M."/>
            <person name="Volff J.-N."/>
            <person name="Guigo R."/>
            <person name="Zody M.C."/>
            <person name="Mesirov J."/>
            <person name="Lindblad-Toh K."/>
            <person name="Birren B."/>
            <person name="Nusbaum C."/>
            <person name="Kahn D."/>
            <person name="Robinson-Rechavi M."/>
            <person name="Laudet V."/>
            <person name="Schachter V."/>
            <person name="Quetier F."/>
            <person name="Saurin W."/>
            <person name="Scarpelli C."/>
            <person name="Wincker P."/>
            <person name="Lander E.S."/>
            <person name="Weissenbach J."/>
            <person name="Roest Crollius H."/>
        </authorList>
    </citation>
    <scope>NUCLEOTIDE SEQUENCE [LARGE SCALE GENOMIC DNA]</scope>
</reference>
<keyword evidence="3" id="KW-0862">Zinc</keyword>
<dbReference type="InterPro" id="IPR050774">
    <property type="entry name" value="KCMF1/Dystrophin"/>
</dbReference>
<dbReference type="OMA" id="THTCMPL"/>
<dbReference type="SMART" id="SM00291">
    <property type="entry name" value="ZnF_ZZ"/>
    <property type="match status" value="1"/>
</dbReference>
<protein>
    <submittedName>
        <fullName evidence="7">Dystrobrevin, beta a</fullName>
    </submittedName>
</protein>
<evidence type="ECO:0000256" key="2">
    <source>
        <dbReference type="ARBA" id="ARBA00022771"/>
    </source>
</evidence>
<keyword evidence="5" id="KW-0732">Signal</keyword>
<evidence type="ECO:0000313" key="8">
    <source>
        <dbReference type="Proteomes" id="UP000007303"/>
    </source>
</evidence>
<keyword evidence="1" id="KW-0479">Metal-binding</keyword>
<dbReference type="HOGENOM" id="CLU_001187_2_0_1"/>
<reference evidence="7" key="3">
    <citation type="submission" date="2025-09" db="UniProtKB">
        <authorList>
            <consortium name="Ensembl"/>
        </authorList>
    </citation>
    <scope>IDENTIFICATION</scope>
</reference>
<dbReference type="PANTHER" id="PTHR12268:SF22">
    <property type="entry name" value="DYSTROBREVIN BETA"/>
    <property type="match status" value="1"/>
</dbReference>
<dbReference type="GeneTree" id="ENSGT00940000153897"/>
<dbReference type="GO" id="GO:0045202">
    <property type="term" value="C:synapse"/>
    <property type="evidence" value="ECO:0007669"/>
    <property type="project" value="TreeGrafter"/>
</dbReference>